<proteinExistence type="predicted"/>
<reference evidence="2" key="1">
    <citation type="submission" date="2021-01" db="EMBL/GenBank/DDBJ databases">
        <authorList>
            <person name="Li R."/>
            <person name="Bekaert M."/>
        </authorList>
    </citation>
    <scope>NUCLEOTIDE SEQUENCE</scope>
    <source>
        <strain evidence="2">Farmed</strain>
    </source>
</reference>
<accession>A0A812CAD1</accession>
<gene>
    <name evidence="2" type="ORF">SPHA_33123</name>
</gene>
<evidence type="ECO:0000313" key="3">
    <source>
        <dbReference type="Proteomes" id="UP000597762"/>
    </source>
</evidence>
<organism evidence="2 3">
    <name type="scientific">Acanthosepion pharaonis</name>
    <name type="common">Pharaoh cuttlefish</name>
    <name type="synonym">Sepia pharaonis</name>
    <dbReference type="NCBI Taxonomy" id="158019"/>
    <lineage>
        <taxon>Eukaryota</taxon>
        <taxon>Metazoa</taxon>
        <taxon>Spiralia</taxon>
        <taxon>Lophotrochozoa</taxon>
        <taxon>Mollusca</taxon>
        <taxon>Cephalopoda</taxon>
        <taxon>Coleoidea</taxon>
        <taxon>Decapodiformes</taxon>
        <taxon>Sepiida</taxon>
        <taxon>Sepiina</taxon>
        <taxon>Sepiidae</taxon>
        <taxon>Acanthosepion</taxon>
    </lineage>
</organism>
<protein>
    <submittedName>
        <fullName evidence="2">Uncharacterized protein</fullName>
    </submittedName>
</protein>
<sequence length="214" mass="24854">MRHLPATGKSWRNRYGTNGGKGGNGRRDEDSKRRRNRAWLVRWKEARNFPRNRFRRDRCPPTRVPTTRERPGLLGSCFKTGQVGCRCTSRTRVDGRHSQTPTYRAGKYYFPRAQILRPDAEKTSRRDDITHRRGNRRGPVSFKSSREHCPSRARDGGGSLRARDPRRGSSDEKKLVRHVYRIAFSFPRSPAEGGQYASNHATTVLSFYYIYRLI</sequence>
<feature type="compositionally biased region" description="Basic and acidic residues" evidence="1">
    <location>
        <begin position="144"/>
        <end position="172"/>
    </location>
</feature>
<comment type="caution">
    <text evidence="2">The sequence shown here is derived from an EMBL/GenBank/DDBJ whole genome shotgun (WGS) entry which is preliminary data.</text>
</comment>
<feature type="region of interest" description="Disordered" evidence="1">
    <location>
        <begin position="116"/>
        <end position="172"/>
    </location>
</feature>
<dbReference type="Proteomes" id="UP000597762">
    <property type="component" value="Unassembled WGS sequence"/>
</dbReference>
<evidence type="ECO:0000256" key="1">
    <source>
        <dbReference type="SAM" id="MobiDB-lite"/>
    </source>
</evidence>
<keyword evidence="3" id="KW-1185">Reference proteome</keyword>
<dbReference type="AlphaFoldDB" id="A0A812CAD1"/>
<feature type="region of interest" description="Disordered" evidence="1">
    <location>
        <begin position="1"/>
        <end position="34"/>
    </location>
</feature>
<feature type="compositionally biased region" description="Basic and acidic residues" evidence="1">
    <location>
        <begin position="118"/>
        <end position="131"/>
    </location>
</feature>
<evidence type="ECO:0000313" key="2">
    <source>
        <dbReference type="EMBL" id="CAE1262285.1"/>
    </source>
</evidence>
<name>A0A812CAD1_ACAPH</name>
<dbReference type="EMBL" id="CAHIKZ030001387">
    <property type="protein sequence ID" value="CAE1262285.1"/>
    <property type="molecule type" value="Genomic_DNA"/>
</dbReference>